<dbReference type="EMBL" id="CM009294">
    <property type="protein sequence ID" value="PNT37173.1"/>
    <property type="molecule type" value="Genomic_DNA"/>
</dbReference>
<keyword evidence="3" id="KW-1185">Reference proteome</keyword>
<proteinExistence type="predicted"/>
<feature type="signal peptide" evidence="1">
    <location>
        <begin position="1"/>
        <end position="20"/>
    </location>
</feature>
<reference evidence="2 3" key="1">
    <citation type="journal article" date="2006" name="Science">
        <title>The genome of black cottonwood, Populus trichocarpa (Torr. &amp; Gray).</title>
        <authorList>
            <person name="Tuskan G.A."/>
            <person name="Difazio S."/>
            <person name="Jansson S."/>
            <person name="Bohlmann J."/>
            <person name="Grigoriev I."/>
            <person name="Hellsten U."/>
            <person name="Putnam N."/>
            <person name="Ralph S."/>
            <person name="Rombauts S."/>
            <person name="Salamov A."/>
            <person name="Schein J."/>
            <person name="Sterck L."/>
            <person name="Aerts A."/>
            <person name="Bhalerao R.R."/>
            <person name="Bhalerao R.P."/>
            <person name="Blaudez D."/>
            <person name="Boerjan W."/>
            <person name="Brun A."/>
            <person name="Brunner A."/>
            <person name="Busov V."/>
            <person name="Campbell M."/>
            <person name="Carlson J."/>
            <person name="Chalot M."/>
            <person name="Chapman J."/>
            <person name="Chen G.L."/>
            <person name="Cooper D."/>
            <person name="Coutinho P.M."/>
            <person name="Couturier J."/>
            <person name="Covert S."/>
            <person name="Cronk Q."/>
            <person name="Cunningham R."/>
            <person name="Davis J."/>
            <person name="Degroeve S."/>
            <person name="Dejardin A."/>
            <person name="Depamphilis C."/>
            <person name="Detter J."/>
            <person name="Dirks B."/>
            <person name="Dubchak I."/>
            <person name="Duplessis S."/>
            <person name="Ehlting J."/>
            <person name="Ellis B."/>
            <person name="Gendler K."/>
            <person name="Goodstein D."/>
            <person name="Gribskov M."/>
            <person name="Grimwood J."/>
            <person name="Groover A."/>
            <person name="Gunter L."/>
            <person name="Hamberger B."/>
            <person name="Heinze B."/>
            <person name="Helariutta Y."/>
            <person name="Henrissat B."/>
            <person name="Holligan D."/>
            <person name="Holt R."/>
            <person name="Huang W."/>
            <person name="Islam-Faridi N."/>
            <person name="Jones S."/>
            <person name="Jones-Rhoades M."/>
            <person name="Jorgensen R."/>
            <person name="Joshi C."/>
            <person name="Kangasjarvi J."/>
            <person name="Karlsson J."/>
            <person name="Kelleher C."/>
            <person name="Kirkpatrick R."/>
            <person name="Kirst M."/>
            <person name="Kohler A."/>
            <person name="Kalluri U."/>
            <person name="Larimer F."/>
            <person name="Leebens-Mack J."/>
            <person name="Leple J.C."/>
            <person name="Locascio P."/>
            <person name="Lou Y."/>
            <person name="Lucas S."/>
            <person name="Martin F."/>
            <person name="Montanini B."/>
            <person name="Napoli C."/>
            <person name="Nelson D.R."/>
            <person name="Nelson C."/>
            <person name="Nieminen K."/>
            <person name="Nilsson O."/>
            <person name="Pereda V."/>
            <person name="Peter G."/>
            <person name="Philippe R."/>
            <person name="Pilate G."/>
            <person name="Poliakov A."/>
            <person name="Razumovskaya J."/>
            <person name="Richardson P."/>
            <person name="Rinaldi C."/>
            <person name="Ritland K."/>
            <person name="Rouze P."/>
            <person name="Ryaboy D."/>
            <person name="Schmutz J."/>
            <person name="Schrader J."/>
            <person name="Segerman B."/>
            <person name="Shin H."/>
            <person name="Siddiqui A."/>
            <person name="Sterky F."/>
            <person name="Terry A."/>
            <person name="Tsai C.J."/>
            <person name="Uberbacher E."/>
            <person name="Unneberg P."/>
            <person name="Vahala J."/>
            <person name="Wall K."/>
            <person name="Wessler S."/>
            <person name="Yang G."/>
            <person name="Yin T."/>
            <person name="Douglas C."/>
            <person name="Marra M."/>
            <person name="Sandberg G."/>
            <person name="Van de Peer Y."/>
            <person name="Rokhsar D."/>
        </authorList>
    </citation>
    <scope>NUCLEOTIDE SEQUENCE [LARGE SCALE GENOMIC DNA]</scope>
    <source>
        <strain evidence="3">cv. Nisqually</strain>
    </source>
</reference>
<gene>
    <name evidence="2" type="ORF">POPTR_005G173700</name>
</gene>
<accession>A0A2K2AI16</accession>
<protein>
    <recommendedName>
        <fullName evidence="4">Secreted protein</fullName>
    </recommendedName>
</protein>
<keyword evidence="1" id="KW-0732">Signal</keyword>
<organism evidence="2 3">
    <name type="scientific">Populus trichocarpa</name>
    <name type="common">Western balsam poplar</name>
    <name type="synonym">Populus balsamifera subsp. trichocarpa</name>
    <dbReference type="NCBI Taxonomy" id="3694"/>
    <lineage>
        <taxon>Eukaryota</taxon>
        <taxon>Viridiplantae</taxon>
        <taxon>Streptophyta</taxon>
        <taxon>Embryophyta</taxon>
        <taxon>Tracheophyta</taxon>
        <taxon>Spermatophyta</taxon>
        <taxon>Magnoliopsida</taxon>
        <taxon>eudicotyledons</taxon>
        <taxon>Gunneridae</taxon>
        <taxon>Pentapetalae</taxon>
        <taxon>rosids</taxon>
        <taxon>fabids</taxon>
        <taxon>Malpighiales</taxon>
        <taxon>Salicaceae</taxon>
        <taxon>Saliceae</taxon>
        <taxon>Populus</taxon>
    </lineage>
</organism>
<feature type="chain" id="PRO_5014444038" description="Secreted protein" evidence="1">
    <location>
        <begin position="21"/>
        <end position="93"/>
    </location>
</feature>
<name>A0A2K2AI16_POPTR</name>
<evidence type="ECO:0000313" key="2">
    <source>
        <dbReference type="EMBL" id="PNT37173.1"/>
    </source>
</evidence>
<dbReference type="AlphaFoldDB" id="A0A2K2AI16"/>
<dbReference type="InParanoid" id="A0A2K2AI16"/>
<evidence type="ECO:0000313" key="3">
    <source>
        <dbReference type="Proteomes" id="UP000006729"/>
    </source>
</evidence>
<dbReference type="Proteomes" id="UP000006729">
    <property type="component" value="Chromosome 5"/>
</dbReference>
<sequence length="93" mass="10571">MVLAYTLWLLLLCSINSTSKRQLTTVQKQLSPRRKYPEILAGLLPVVGPTRRHEYVSERDGVSDQIQLSIFKSQKIESDSKCTCPHSLNLPMN</sequence>
<evidence type="ECO:0000256" key="1">
    <source>
        <dbReference type="SAM" id="SignalP"/>
    </source>
</evidence>
<evidence type="ECO:0008006" key="4">
    <source>
        <dbReference type="Google" id="ProtNLM"/>
    </source>
</evidence>